<dbReference type="PANTHER" id="PTHR35010:SF4">
    <property type="entry name" value="BLL5781 PROTEIN"/>
    <property type="match status" value="1"/>
</dbReference>
<dbReference type="InterPro" id="IPR041726">
    <property type="entry name" value="ACAD10_11_N"/>
</dbReference>
<evidence type="ECO:0000313" key="3">
    <source>
        <dbReference type="Proteomes" id="UP000601435"/>
    </source>
</evidence>
<dbReference type="SMART" id="SM00530">
    <property type="entry name" value="HTH_XRE"/>
    <property type="match status" value="1"/>
</dbReference>
<dbReference type="CDD" id="cd05154">
    <property type="entry name" value="ACAD10_11_N-like"/>
    <property type="match status" value="1"/>
</dbReference>
<proteinExistence type="predicted"/>
<gene>
    <name evidence="2" type="primary">ACAD10</name>
    <name evidence="2" type="ORF">SNEC2469_LOCUS28026</name>
</gene>
<dbReference type="InterPro" id="IPR010982">
    <property type="entry name" value="Lambda_DNA-bd_dom_sf"/>
</dbReference>
<dbReference type="InterPro" id="IPR011009">
    <property type="entry name" value="Kinase-like_dom_sf"/>
</dbReference>
<organism evidence="2 3">
    <name type="scientific">Symbiodinium necroappetens</name>
    <dbReference type="NCBI Taxonomy" id="1628268"/>
    <lineage>
        <taxon>Eukaryota</taxon>
        <taxon>Sar</taxon>
        <taxon>Alveolata</taxon>
        <taxon>Dinophyceae</taxon>
        <taxon>Suessiales</taxon>
        <taxon>Symbiodiniaceae</taxon>
        <taxon>Symbiodinium</taxon>
    </lineage>
</organism>
<protein>
    <submittedName>
        <fullName evidence="2">ACAD10 protein</fullName>
    </submittedName>
</protein>
<evidence type="ECO:0000313" key="2">
    <source>
        <dbReference type="EMBL" id="CAE7869699.1"/>
    </source>
</evidence>
<dbReference type="Gene3D" id="3.30.450.180">
    <property type="match status" value="1"/>
</dbReference>
<comment type="caution">
    <text evidence="2">The sequence shown here is derived from an EMBL/GenBank/DDBJ whole genome shotgun (WGS) entry which is preliminary data.</text>
</comment>
<dbReference type="Gene3D" id="1.10.260.40">
    <property type="entry name" value="lambda repressor-like DNA-binding domains"/>
    <property type="match status" value="1"/>
</dbReference>
<dbReference type="Proteomes" id="UP000601435">
    <property type="component" value="Unassembled WGS sequence"/>
</dbReference>
<evidence type="ECO:0000259" key="1">
    <source>
        <dbReference type="PROSITE" id="PS50943"/>
    </source>
</evidence>
<dbReference type="CDD" id="cd00093">
    <property type="entry name" value="HTH_XRE"/>
    <property type="match status" value="1"/>
</dbReference>
<dbReference type="SUPFAM" id="SSF56112">
    <property type="entry name" value="Protein kinase-like (PK-like)"/>
    <property type="match status" value="1"/>
</dbReference>
<dbReference type="AlphaFoldDB" id="A0A813AIC1"/>
<dbReference type="GO" id="GO:0003677">
    <property type="term" value="F:DNA binding"/>
    <property type="evidence" value="ECO:0007669"/>
    <property type="project" value="InterPro"/>
</dbReference>
<dbReference type="Pfam" id="PF17765">
    <property type="entry name" value="MLTR_LBD"/>
    <property type="match status" value="1"/>
</dbReference>
<reference evidence="2" key="1">
    <citation type="submission" date="2021-02" db="EMBL/GenBank/DDBJ databases">
        <authorList>
            <person name="Dougan E. K."/>
            <person name="Rhodes N."/>
            <person name="Thang M."/>
            <person name="Chan C."/>
        </authorList>
    </citation>
    <scope>NUCLEOTIDE SEQUENCE</scope>
</reference>
<feature type="domain" description="HTH cro/C1-type" evidence="1">
    <location>
        <begin position="433"/>
        <end position="478"/>
    </location>
</feature>
<dbReference type="InterPro" id="IPR002575">
    <property type="entry name" value="Aminoglycoside_PTrfase"/>
</dbReference>
<dbReference type="PANTHER" id="PTHR35010">
    <property type="entry name" value="BLL4672 PROTEIN-RELATED"/>
    <property type="match status" value="1"/>
</dbReference>
<accession>A0A813AIC1</accession>
<dbReference type="InterPro" id="IPR041413">
    <property type="entry name" value="MLTR_LBD"/>
</dbReference>
<dbReference type="OrthoDB" id="412950at2759"/>
<name>A0A813AIC1_9DINO</name>
<dbReference type="EMBL" id="CAJNJA010060140">
    <property type="protein sequence ID" value="CAE7869699.1"/>
    <property type="molecule type" value="Genomic_DNA"/>
</dbReference>
<dbReference type="InterPro" id="IPR001387">
    <property type="entry name" value="Cro/C1-type_HTH"/>
</dbReference>
<dbReference type="Pfam" id="PF01381">
    <property type="entry name" value="HTH_3"/>
    <property type="match status" value="1"/>
</dbReference>
<dbReference type="PROSITE" id="PS50943">
    <property type="entry name" value="HTH_CROC1"/>
    <property type="match status" value="1"/>
</dbReference>
<dbReference type="Gene3D" id="3.90.1200.10">
    <property type="match status" value="1"/>
</dbReference>
<dbReference type="Pfam" id="PF01636">
    <property type="entry name" value="APH"/>
    <property type="match status" value="1"/>
</dbReference>
<dbReference type="Gene3D" id="3.30.200.20">
    <property type="entry name" value="Phosphorylase Kinase, domain 1"/>
    <property type="match status" value="1"/>
</dbReference>
<dbReference type="SUPFAM" id="SSF47413">
    <property type="entry name" value="lambda repressor-like DNA-binding domains"/>
    <property type="match status" value="1"/>
</dbReference>
<keyword evidence="3" id="KW-1185">Reference proteome</keyword>
<sequence length="684" mass="76338">MTAYLGSNHWQTECRFQDINQIPGGASRQTYLVHLLSNGQPVRVIVRRDPPSSLIDTERAHEYNTYAAVFNNGVMPVPQPIVLEETPGALQYPFSISAFISEGKASPAGLDEPEMAAAKPALAQRKWSLLGALAKLSPTQLGVDSFMPTPEHPAAHELSYWRQVIEADALHPQPIAAAALRWLDKHLPAPSGNLSLVHGDFRTGNYLYTQSGEITAVLDWEMAHIGDPLEDLAWSLDPLWSPDLHLAGRLVPRTTAIDIWEKASGMTVDPETFRWWQIFASVKALAIWLSSAHDYTTGTTKEPILAFAGWPMIDRQNRILLDRLSPDSQHLYAEADAGLISGLLMALAQDFERAAFNRMTDIEEIQQLFKVALDSSQNVPAKQAMEAFTEAAPASLHLRDLDQLHARGFELLIELHTWAETNDAQLNHAIWHISQLDLALQAGVSQRHVSFLETGRANPSRAMVLALANSMDIPLREQNSLLQSAGFSASFSNGNLDEASHSLFRHALQQTLDHAEPYPAMVLDGNWNMVMANQAALRFFSIFIDPFQALQDMGNPSHFQIVRLCMHEAGLQPYIDNWQTLIASFLARARRALLTNPQDQQLPILIEEILNHPQAPENWHQTWSAQPAPAMEMIMHKGQQRYRLFTMLAHFGAPADVTLEELSVELFYPADEATRTSLERLADT</sequence>